<dbReference type="PATRIC" id="fig|1232683.4.peg.30"/>
<proteinExistence type="predicted"/>
<dbReference type="STRING" id="1232683.ADIMK_0030"/>
<sequence>MGKSLKTASSSSEIEAFISQAKGLATQSDTCGRLLFALDATASRSPTWDRACQLQSEMFLASSANGELQVQLCYYRGYREFNHSGWVNNAAALLDQMNEVTCLGGHTQIGRVLKHALYENSRAPINAIVIIGDCCEEPIDALCEMAGELGLRGTPIFAFHEGDDPHGKLLFEQLARLSGGAFARFDLNSAQRLKELLGAAAVYATGGLTALERYAGAGSHELLALTRQLRR</sequence>
<accession>A0A081G4L3</accession>
<reference evidence="1 2" key="1">
    <citation type="submission" date="2014-04" db="EMBL/GenBank/DDBJ databases">
        <title>Marinobacterium kochiensis sp. nov., isolated from sediment sample collected from Kochi backwaters in Kerala, India.</title>
        <authorList>
            <person name="Singh A."/>
            <person name="Pinnaka A.K."/>
        </authorList>
    </citation>
    <scope>NUCLEOTIDE SEQUENCE [LARGE SCALE GENOMIC DNA]</scope>
    <source>
        <strain evidence="1 2">AK27</strain>
    </source>
</reference>
<dbReference type="RefSeq" id="WP_036182223.1">
    <property type="nucleotide sequence ID" value="NZ_JMQN01000004.1"/>
</dbReference>
<dbReference type="SUPFAM" id="SSF53300">
    <property type="entry name" value="vWA-like"/>
    <property type="match status" value="1"/>
</dbReference>
<dbReference type="AlphaFoldDB" id="A0A081G4L3"/>
<name>A0A081G4L3_9GAMM</name>
<dbReference type="eggNOG" id="COG2304">
    <property type="taxonomic scope" value="Bacteria"/>
</dbReference>
<dbReference type="InterPro" id="IPR036465">
    <property type="entry name" value="vWFA_dom_sf"/>
</dbReference>
<keyword evidence="2" id="KW-1185">Reference proteome</keyword>
<dbReference type="OrthoDB" id="5430236at2"/>
<dbReference type="EMBL" id="JMQN01000004">
    <property type="protein sequence ID" value="KEA65718.1"/>
    <property type="molecule type" value="Genomic_DNA"/>
</dbReference>
<protein>
    <recommendedName>
        <fullName evidence="3">VWA domain-containing protein</fullName>
    </recommendedName>
</protein>
<comment type="caution">
    <text evidence="1">The sequence shown here is derived from an EMBL/GenBank/DDBJ whole genome shotgun (WGS) entry which is preliminary data.</text>
</comment>
<organism evidence="1 2">
    <name type="scientific">Marinobacterium lacunae</name>
    <dbReference type="NCBI Taxonomy" id="1232683"/>
    <lineage>
        <taxon>Bacteria</taxon>
        <taxon>Pseudomonadati</taxon>
        <taxon>Pseudomonadota</taxon>
        <taxon>Gammaproteobacteria</taxon>
        <taxon>Oceanospirillales</taxon>
        <taxon>Oceanospirillaceae</taxon>
        <taxon>Marinobacterium</taxon>
    </lineage>
</organism>
<dbReference type="Proteomes" id="UP000028252">
    <property type="component" value="Unassembled WGS sequence"/>
</dbReference>
<evidence type="ECO:0000313" key="2">
    <source>
        <dbReference type="Proteomes" id="UP000028252"/>
    </source>
</evidence>
<evidence type="ECO:0000313" key="1">
    <source>
        <dbReference type="EMBL" id="KEA65718.1"/>
    </source>
</evidence>
<evidence type="ECO:0008006" key="3">
    <source>
        <dbReference type="Google" id="ProtNLM"/>
    </source>
</evidence>
<gene>
    <name evidence="1" type="ORF">ADIMK_0030</name>
</gene>